<gene>
    <name evidence="1" type="ORF">E3T28_14785</name>
</gene>
<protein>
    <submittedName>
        <fullName evidence="1">AAA family ATPase</fullName>
    </submittedName>
</protein>
<dbReference type="RefSeq" id="WP_134432713.1">
    <property type="nucleotide sequence ID" value="NZ_SOGQ01000083.1"/>
</dbReference>
<sequence>MEIWTTTPEQEAAAETWRTSFGPLIDNYRPETEPEPPVRMHDACGWATCGDCKNYEHKLEQHHAALAEAEKSFQSAIEHMKFWRTIGGELYTAVHLTLDTDLWDEEFDIFFTSADPAAIARIHAEHPKATFTALKGPENAGPRAIAEETAAMRARKLGEFIEIVAPLAPWHGGPIPTETQADQDILKQITADTEFERGADAHYNQLKQRAEGQRRFNSEAYDGLGGVISWEELNDLAATPWLIPGLVPAGETVLLISKRNIGKSMFAFTMGFSVAMGMDFLGRPAKPGRVMLVLGEGTRDFIKRLNAWCNVNHVDPEVLRDRLLVYKGGNMSNDTSINDMKAVAAKFDPSLVIVDTYSSLSGVKDEVAPAENRDAVQRIGSIAPDATKLILHHPNAETENTTKPSSRGGSTIPSNVETVITMWYDTRHAVAGMPSEKWIGISTEDEHAGKQKGDERETIHGIRIMSGGGGAVLDYHTGDALNTSDQWVTANLTVGEVVTVPQLVDRLGQSKNTIRQHLQKSRFVTSSEALSGSATEYVRAY</sequence>
<dbReference type="Pfam" id="PF13481">
    <property type="entry name" value="AAA_25"/>
    <property type="match status" value="1"/>
</dbReference>
<keyword evidence="2" id="KW-1185">Reference proteome</keyword>
<dbReference type="EMBL" id="SOGQ01000083">
    <property type="protein sequence ID" value="TFC94565.1"/>
    <property type="molecule type" value="Genomic_DNA"/>
</dbReference>
<dbReference type="Proteomes" id="UP000297853">
    <property type="component" value="Unassembled WGS sequence"/>
</dbReference>
<dbReference type="InterPro" id="IPR027417">
    <property type="entry name" value="P-loop_NTPase"/>
</dbReference>
<reference evidence="1 2" key="1">
    <citation type="submission" date="2019-03" db="EMBL/GenBank/DDBJ databases">
        <title>Genomics of glacier-inhabiting Cryobacterium strains.</title>
        <authorList>
            <person name="Liu Q."/>
            <person name="Xin Y.-H."/>
        </authorList>
    </citation>
    <scope>NUCLEOTIDE SEQUENCE [LARGE SCALE GENOMIC DNA]</scope>
    <source>
        <strain evidence="1 2">TMT1-23-1</strain>
    </source>
</reference>
<dbReference type="SUPFAM" id="SSF52540">
    <property type="entry name" value="P-loop containing nucleoside triphosphate hydrolases"/>
    <property type="match status" value="1"/>
</dbReference>
<evidence type="ECO:0000313" key="1">
    <source>
        <dbReference type="EMBL" id="TFC94565.1"/>
    </source>
</evidence>
<proteinExistence type="predicted"/>
<comment type="caution">
    <text evidence="1">The sequence shown here is derived from an EMBL/GenBank/DDBJ whole genome shotgun (WGS) entry which is preliminary data.</text>
</comment>
<dbReference type="Gene3D" id="3.40.50.300">
    <property type="entry name" value="P-loop containing nucleotide triphosphate hydrolases"/>
    <property type="match status" value="1"/>
</dbReference>
<accession>A0ABY2ITL1</accession>
<evidence type="ECO:0000313" key="2">
    <source>
        <dbReference type="Proteomes" id="UP000297853"/>
    </source>
</evidence>
<organism evidence="1 2">
    <name type="scientific">Cryobacterium sinapicolor</name>
    <dbReference type="NCBI Taxonomy" id="1259236"/>
    <lineage>
        <taxon>Bacteria</taxon>
        <taxon>Bacillati</taxon>
        <taxon>Actinomycetota</taxon>
        <taxon>Actinomycetes</taxon>
        <taxon>Micrococcales</taxon>
        <taxon>Microbacteriaceae</taxon>
        <taxon>Cryobacterium</taxon>
    </lineage>
</organism>
<name>A0ABY2ITL1_9MICO</name>